<dbReference type="AlphaFoldDB" id="A0A1I0QI16"/>
<organism evidence="1 2">
    <name type="scientific">[Clostridium] fimetarium</name>
    <dbReference type="NCBI Taxonomy" id="99656"/>
    <lineage>
        <taxon>Bacteria</taxon>
        <taxon>Bacillati</taxon>
        <taxon>Bacillota</taxon>
        <taxon>Clostridia</taxon>
        <taxon>Lachnospirales</taxon>
        <taxon>Lachnospiraceae</taxon>
    </lineage>
</organism>
<dbReference type="STRING" id="99656.SAMN05421659_10848"/>
<keyword evidence="2" id="KW-1185">Reference proteome</keyword>
<reference evidence="1 2" key="1">
    <citation type="submission" date="2016-10" db="EMBL/GenBank/DDBJ databases">
        <authorList>
            <person name="de Groot N.N."/>
        </authorList>
    </citation>
    <scope>NUCLEOTIDE SEQUENCE [LARGE SCALE GENOMIC DNA]</scope>
    <source>
        <strain evidence="1 2">DSM 9179</strain>
    </source>
</reference>
<dbReference type="RefSeq" id="WP_092453987.1">
    <property type="nucleotide sequence ID" value="NZ_FOJI01000008.1"/>
</dbReference>
<protein>
    <submittedName>
        <fullName evidence="1">Uncharacterized protein</fullName>
    </submittedName>
</protein>
<proteinExistence type="predicted"/>
<evidence type="ECO:0000313" key="2">
    <source>
        <dbReference type="Proteomes" id="UP000199701"/>
    </source>
</evidence>
<sequence>MSAFLGPIHFWLYNKIQIQQELLDEILTLTNDLFPGLKEGLDTKYGKSETRALEEVIDQGNIHGWLQSSISKVEYKLANSVTHIIKNSPEVLPKIETIFETKGEEKSSLTITSSAADAYKAISDCLLDGMPCDHANSVLEESEEKVIWKRNSCVHTKYWEEVGGNIDIYYSLREAFIMGFLKKTQLVYEKVDEVTNIIRRTA</sequence>
<dbReference type="Proteomes" id="UP000199701">
    <property type="component" value="Unassembled WGS sequence"/>
</dbReference>
<gene>
    <name evidence="1" type="ORF">SAMN05421659_10848</name>
</gene>
<dbReference type="EMBL" id="FOJI01000008">
    <property type="protein sequence ID" value="SEW26811.1"/>
    <property type="molecule type" value="Genomic_DNA"/>
</dbReference>
<name>A0A1I0QI16_9FIRM</name>
<dbReference type="OrthoDB" id="9777242at2"/>
<evidence type="ECO:0000313" key="1">
    <source>
        <dbReference type="EMBL" id="SEW26811.1"/>
    </source>
</evidence>
<accession>A0A1I0QI16</accession>